<keyword evidence="1" id="KW-0479">Metal-binding</keyword>
<evidence type="ECO:0000256" key="1">
    <source>
        <dbReference type="ARBA" id="ARBA00022723"/>
    </source>
</evidence>
<feature type="region of interest" description="Disordered" evidence="5">
    <location>
        <begin position="134"/>
        <end position="169"/>
    </location>
</feature>
<accession>A0ABD0VTI8</accession>
<reference evidence="7 8" key="1">
    <citation type="journal article" date="2024" name="Plant Biotechnol. J.">
        <title>Dendrobium thyrsiflorum genome and its molecular insights into genes involved in important horticultural traits.</title>
        <authorList>
            <person name="Chen B."/>
            <person name="Wang J.Y."/>
            <person name="Zheng P.J."/>
            <person name="Li K.L."/>
            <person name="Liang Y.M."/>
            <person name="Chen X.F."/>
            <person name="Zhang C."/>
            <person name="Zhao X."/>
            <person name="He X."/>
            <person name="Zhang G.Q."/>
            <person name="Liu Z.J."/>
            <person name="Xu Q."/>
        </authorList>
    </citation>
    <scope>NUCLEOTIDE SEQUENCE [LARGE SCALE GENOMIC DNA]</scope>
    <source>
        <strain evidence="7">GZMU011</strain>
    </source>
</reference>
<dbReference type="InterPro" id="IPR001841">
    <property type="entry name" value="Znf_RING"/>
</dbReference>
<keyword evidence="3" id="KW-0862">Zinc</keyword>
<dbReference type="SUPFAM" id="SSF57850">
    <property type="entry name" value="RING/U-box"/>
    <property type="match status" value="1"/>
</dbReference>
<keyword evidence="8" id="KW-1185">Reference proteome</keyword>
<dbReference type="EMBL" id="JANQDX010000001">
    <property type="protein sequence ID" value="KAL0928420.1"/>
    <property type="molecule type" value="Genomic_DNA"/>
</dbReference>
<dbReference type="AlphaFoldDB" id="A0ABD0VTI8"/>
<dbReference type="SMART" id="SM00184">
    <property type="entry name" value="RING"/>
    <property type="match status" value="1"/>
</dbReference>
<name>A0ABD0VTI8_DENTH</name>
<evidence type="ECO:0000313" key="8">
    <source>
        <dbReference type="Proteomes" id="UP001552299"/>
    </source>
</evidence>
<evidence type="ECO:0000256" key="2">
    <source>
        <dbReference type="ARBA" id="ARBA00022771"/>
    </source>
</evidence>
<sequence>MEIGVGFDALNNSNKRVKRSSTGNDSVESSAREYDLVESIDASAPDLGMRPWKPMNGLRYKIGTAAKGNCMNSIWQPESSRSSSYSLEKRYPIVAQKRAGNESGKRDVRISPDVGNSFPFQRSYMNIKGKEFESKGKNRQNLPVMGPSISNTSMKRQSNDIASSSKKDKEVSSHLDAGLKYRMNGNGIFGVCGLQGKVDEVVPRPSYLYSSGNNKGRAKGISNENVEKRAYLDLSDGVSSHELKSNLSHSEPDHVYKKKGKVNLEDHTLKDVQHGEPTNLSSRDALFGKEVVTIAEEKGSFESYQNLGLQKAQDFKINMNQLSHTNSRNNKEKLSSSYLPERMHETDIEDKGNANVIGKCPRITTQGHISNPHHDQAFPDPVVSKRNHSCKKHAKGKRKCNSLSCNFGETSVSVSILNQASHAGISNLKLDMSNENGFRALIEIDKLYPEARCCNSYGEQSGVSDNSSARASQVESDEIFARELQEQFYHETTRVIGMDMVDATIAWSLQQDEDEYAATLPQNGHSTSALIDEIKFNLDREVDLEKRLELYEALEDLLENNDMLEYDDLASDHSFNNTAYAMQSDIDESKHQHVGSSVINNLPLTSIQNNDDKEACAVCLEIPSVGETMRYLPCLHKFHKMCIDTWLKRKPACPVCKFNITLS</sequence>
<evidence type="ECO:0000256" key="5">
    <source>
        <dbReference type="SAM" id="MobiDB-lite"/>
    </source>
</evidence>
<proteinExistence type="predicted"/>
<keyword evidence="2 4" id="KW-0863">Zinc-finger</keyword>
<protein>
    <recommendedName>
        <fullName evidence="6">RING-type domain-containing protein</fullName>
    </recommendedName>
</protein>
<gene>
    <name evidence="7" type="ORF">M5K25_000301</name>
</gene>
<dbReference type="Proteomes" id="UP001552299">
    <property type="component" value="Unassembled WGS sequence"/>
</dbReference>
<feature type="domain" description="RING-type" evidence="6">
    <location>
        <begin position="616"/>
        <end position="657"/>
    </location>
</feature>
<evidence type="ECO:0000259" key="6">
    <source>
        <dbReference type="PROSITE" id="PS50089"/>
    </source>
</evidence>
<dbReference type="PANTHER" id="PTHR45931:SF25">
    <property type="entry name" value="E3 UBIQUITIN-PROTEIN LIGASE RLIM-LIKE ISOFORM X1"/>
    <property type="match status" value="1"/>
</dbReference>
<dbReference type="PANTHER" id="PTHR45931">
    <property type="entry name" value="SI:CH211-59O9.10"/>
    <property type="match status" value="1"/>
</dbReference>
<dbReference type="Pfam" id="PF13639">
    <property type="entry name" value="zf-RING_2"/>
    <property type="match status" value="1"/>
</dbReference>
<dbReference type="PROSITE" id="PS50089">
    <property type="entry name" value="ZF_RING_2"/>
    <property type="match status" value="1"/>
</dbReference>
<evidence type="ECO:0000256" key="3">
    <source>
        <dbReference type="ARBA" id="ARBA00022833"/>
    </source>
</evidence>
<feature type="compositionally biased region" description="Polar residues" evidence="5">
    <location>
        <begin position="148"/>
        <end position="164"/>
    </location>
</feature>
<dbReference type="InterPro" id="IPR051834">
    <property type="entry name" value="RING_finger_E3_ligase"/>
</dbReference>
<dbReference type="GO" id="GO:0008270">
    <property type="term" value="F:zinc ion binding"/>
    <property type="evidence" value="ECO:0007669"/>
    <property type="project" value="UniProtKB-KW"/>
</dbReference>
<comment type="caution">
    <text evidence="7">The sequence shown here is derived from an EMBL/GenBank/DDBJ whole genome shotgun (WGS) entry which is preliminary data.</text>
</comment>
<evidence type="ECO:0000313" key="7">
    <source>
        <dbReference type="EMBL" id="KAL0928420.1"/>
    </source>
</evidence>
<organism evidence="7 8">
    <name type="scientific">Dendrobium thyrsiflorum</name>
    <name type="common">Pinecone-like raceme dendrobium</name>
    <name type="synonym">Orchid</name>
    <dbReference type="NCBI Taxonomy" id="117978"/>
    <lineage>
        <taxon>Eukaryota</taxon>
        <taxon>Viridiplantae</taxon>
        <taxon>Streptophyta</taxon>
        <taxon>Embryophyta</taxon>
        <taxon>Tracheophyta</taxon>
        <taxon>Spermatophyta</taxon>
        <taxon>Magnoliopsida</taxon>
        <taxon>Liliopsida</taxon>
        <taxon>Asparagales</taxon>
        <taxon>Orchidaceae</taxon>
        <taxon>Epidendroideae</taxon>
        <taxon>Malaxideae</taxon>
        <taxon>Dendrobiinae</taxon>
        <taxon>Dendrobium</taxon>
    </lineage>
</organism>
<dbReference type="InterPro" id="IPR013083">
    <property type="entry name" value="Znf_RING/FYVE/PHD"/>
</dbReference>
<evidence type="ECO:0000256" key="4">
    <source>
        <dbReference type="PROSITE-ProRule" id="PRU00175"/>
    </source>
</evidence>
<dbReference type="Gene3D" id="3.30.40.10">
    <property type="entry name" value="Zinc/RING finger domain, C3HC4 (zinc finger)"/>
    <property type="match status" value="1"/>
</dbReference>